<dbReference type="InterPro" id="IPR042099">
    <property type="entry name" value="ANL_N_sf"/>
</dbReference>
<keyword evidence="3" id="KW-0436">Ligase</keyword>
<dbReference type="PANTHER" id="PTHR24096">
    <property type="entry name" value="LONG-CHAIN-FATTY-ACID--COA LIGASE"/>
    <property type="match status" value="1"/>
</dbReference>
<feature type="domain" description="AMP-dependent synthetase/ligase" evidence="5">
    <location>
        <begin position="222"/>
        <end position="320"/>
    </location>
</feature>
<sequence length="320" mass="35133">MKVVPNQLFHLQILNAAEKYNNQIALVDGKTRESLTFGQFRKRAFQFATVLSAHMFPSSGNNIRDTVLVVMPNTISYPFVFCGSALLGNPICGINPSATKEELQNAAMKCGAQYIVCTAELLEDLLEAFDGTKMPIFVFGKHILSPHRSQPTQEIIDLNSEMEIAPFDEELVETLSARSRALVTIDDVLLAPLSSGTLGEPKCVQLTHENFNAATIALKELIELLNLVPTIVNYLTKNKEQFENFDLSSVKAVLSGSAPIGKEQIVEFVSVYPHVKHFVQGYGMTEVVCLSHVTPLMDSILDDPNLGSCGKLIPGFEAMV</sequence>
<evidence type="ECO:0000313" key="7">
    <source>
        <dbReference type="WBParaSite" id="PDA_v2.g6000.t1"/>
    </source>
</evidence>
<dbReference type="Proteomes" id="UP000887578">
    <property type="component" value="Unplaced"/>
</dbReference>
<comment type="subcellular location">
    <subcellularLocation>
        <location evidence="1">Peroxisome</location>
    </subcellularLocation>
</comment>
<keyword evidence="6" id="KW-1185">Reference proteome</keyword>
<name>A0A914QQ58_9BILA</name>
<evidence type="ECO:0000313" key="6">
    <source>
        <dbReference type="Proteomes" id="UP000887578"/>
    </source>
</evidence>
<evidence type="ECO:0000259" key="5">
    <source>
        <dbReference type="Pfam" id="PF00501"/>
    </source>
</evidence>
<dbReference type="InterPro" id="IPR000873">
    <property type="entry name" value="AMP-dep_synth/lig_dom"/>
</dbReference>
<reference evidence="7" key="1">
    <citation type="submission" date="2022-11" db="UniProtKB">
        <authorList>
            <consortium name="WormBaseParasite"/>
        </authorList>
    </citation>
    <scope>IDENTIFICATION</scope>
</reference>
<evidence type="ECO:0000256" key="4">
    <source>
        <dbReference type="ARBA" id="ARBA00023140"/>
    </source>
</evidence>
<organism evidence="6 7">
    <name type="scientific">Panagrolaimus davidi</name>
    <dbReference type="NCBI Taxonomy" id="227884"/>
    <lineage>
        <taxon>Eukaryota</taxon>
        <taxon>Metazoa</taxon>
        <taxon>Ecdysozoa</taxon>
        <taxon>Nematoda</taxon>
        <taxon>Chromadorea</taxon>
        <taxon>Rhabditida</taxon>
        <taxon>Tylenchina</taxon>
        <taxon>Panagrolaimomorpha</taxon>
        <taxon>Panagrolaimoidea</taxon>
        <taxon>Panagrolaimidae</taxon>
        <taxon>Panagrolaimus</taxon>
    </lineage>
</organism>
<dbReference type="AlphaFoldDB" id="A0A914QQ58"/>
<dbReference type="GO" id="GO:0005777">
    <property type="term" value="C:peroxisome"/>
    <property type="evidence" value="ECO:0007669"/>
    <property type="project" value="UniProtKB-SubCell"/>
</dbReference>
<dbReference type="Pfam" id="PF00501">
    <property type="entry name" value="AMP-binding"/>
    <property type="match status" value="2"/>
</dbReference>
<evidence type="ECO:0000256" key="3">
    <source>
        <dbReference type="ARBA" id="ARBA00022598"/>
    </source>
</evidence>
<keyword evidence="4" id="KW-0576">Peroxisome</keyword>
<proteinExistence type="inferred from homology"/>
<dbReference type="PANTHER" id="PTHR24096:SF149">
    <property type="entry name" value="AMP-BINDING DOMAIN-CONTAINING PROTEIN-RELATED"/>
    <property type="match status" value="1"/>
</dbReference>
<dbReference type="GO" id="GO:0016405">
    <property type="term" value="F:CoA-ligase activity"/>
    <property type="evidence" value="ECO:0007669"/>
    <property type="project" value="TreeGrafter"/>
</dbReference>
<feature type="domain" description="AMP-dependent synthetase/ligase" evidence="5">
    <location>
        <begin position="16"/>
        <end position="218"/>
    </location>
</feature>
<dbReference type="Gene3D" id="3.40.50.12780">
    <property type="entry name" value="N-terminal domain of ligase-like"/>
    <property type="match status" value="2"/>
</dbReference>
<accession>A0A914QQ58</accession>
<evidence type="ECO:0000256" key="2">
    <source>
        <dbReference type="ARBA" id="ARBA00006432"/>
    </source>
</evidence>
<protein>
    <submittedName>
        <fullName evidence="7">AMP-dependent synthetase/ligase domain-containing protein</fullName>
    </submittedName>
</protein>
<comment type="similarity">
    <text evidence="2">Belongs to the ATP-dependent AMP-binding enzyme family.</text>
</comment>
<dbReference type="SUPFAM" id="SSF56801">
    <property type="entry name" value="Acetyl-CoA synthetase-like"/>
    <property type="match status" value="1"/>
</dbReference>
<dbReference type="WBParaSite" id="PDA_v2.g6000.t1">
    <property type="protein sequence ID" value="PDA_v2.g6000.t1"/>
    <property type="gene ID" value="PDA_v2.g6000"/>
</dbReference>
<evidence type="ECO:0000256" key="1">
    <source>
        <dbReference type="ARBA" id="ARBA00004275"/>
    </source>
</evidence>